<dbReference type="Pfam" id="PF25113">
    <property type="entry name" value="TPR_ESP1_2nd"/>
    <property type="match status" value="1"/>
</dbReference>
<dbReference type="GO" id="GO:0005634">
    <property type="term" value="C:nucleus"/>
    <property type="evidence" value="ECO:0007669"/>
    <property type="project" value="InterPro"/>
</dbReference>
<comment type="catalytic activity">
    <reaction evidence="1">
        <text>All bonds known to be hydrolyzed by this endopeptidase have arginine in P1 and an acidic residue in P4. P6 is often occupied by an acidic residue or by a hydroxy-amino-acid residue, the phosphorylation of which enhances cleavage.</text>
        <dbReference type="EC" id="3.4.22.49"/>
    </reaction>
</comment>
<reference evidence="6" key="1">
    <citation type="journal article" date="2012" name="Nat. Biotechnol.">
        <title>Reference genome sequence of the model plant Setaria.</title>
        <authorList>
            <person name="Bennetzen J.L."/>
            <person name="Schmutz J."/>
            <person name="Wang H."/>
            <person name="Percifield R."/>
            <person name="Hawkins J."/>
            <person name="Pontaroli A.C."/>
            <person name="Estep M."/>
            <person name="Feng L."/>
            <person name="Vaughn J.N."/>
            <person name="Grimwood J."/>
            <person name="Jenkins J."/>
            <person name="Barry K."/>
            <person name="Lindquist E."/>
            <person name="Hellsten U."/>
            <person name="Deshpande S."/>
            <person name="Wang X."/>
            <person name="Wu X."/>
            <person name="Mitros T."/>
            <person name="Triplett J."/>
            <person name="Yang X."/>
            <person name="Ye C.Y."/>
            <person name="Mauro-Herrera M."/>
            <person name="Wang L."/>
            <person name="Li P."/>
            <person name="Sharma M."/>
            <person name="Sharma R."/>
            <person name="Ronald P.C."/>
            <person name="Panaud O."/>
            <person name="Kellogg E.A."/>
            <person name="Brutnell T.P."/>
            <person name="Doust A.N."/>
            <person name="Tuskan G.A."/>
            <person name="Rokhsar D."/>
            <person name="Devos K.M."/>
        </authorList>
    </citation>
    <scope>NUCLEOTIDE SEQUENCE [LARGE SCALE GENOMIC DNA]</scope>
    <source>
        <strain evidence="6">Yugu1</strain>
    </source>
</reference>
<reference evidence="6" key="2">
    <citation type="submission" date="2015-07" db="EMBL/GenBank/DDBJ databases">
        <authorList>
            <person name="Noorani M."/>
        </authorList>
    </citation>
    <scope>NUCLEOTIDE SEQUENCE</scope>
    <source>
        <strain evidence="6">Yugu1</strain>
    </source>
</reference>
<dbReference type="EMBL" id="CM003531">
    <property type="protein sequence ID" value="RCV23212.1"/>
    <property type="molecule type" value="Genomic_DNA"/>
</dbReference>
<feature type="domain" description="Peptidase C50" evidence="5">
    <location>
        <begin position="1937"/>
        <end position="2031"/>
    </location>
</feature>
<evidence type="ECO:0000256" key="1">
    <source>
        <dbReference type="ARBA" id="ARBA00000451"/>
    </source>
</evidence>
<evidence type="ECO:0000256" key="4">
    <source>
        <dbReference type="ARBA" id="ARBA00022829"/>
    </source>
</evidence>
<organism evidence="6">
    <name type="scientific">Setaria italica</name>
    <name type="common">Foxtail millet</name>
    <name type="synonym">Panicum italicum</name>
    <dbReference type="NCBI Taxonomy" id="4555"/>
    <lineage>
        <taxon>Eukaryota</taxon>
        <taxon>Viridiplantae</taxon>
        <taxon>Streptophyta</taxon>
        <taxon>Embryophyta</taxon>
        <taxon>Tracheophyta</taxon>
        <taxon>Spermatophyta</taxon>
        <taxon>Magnoliopsida</taxon>
        <taxon>Liliopsida</taxon>
        <taxon>Poales</taxon>
        <taxon>Poaceae</taxon>
        <taxon>PACMAD clade</taxon>
        <taxon>Panicoideae</taxon>
        <taxon>Panicodae</taxon>
        <taxon>Paniceae</taxon>
        <taxon>Cenchrinae</taxon>
        <taxon>Setaria</taxon>
    </lineage>
</organism>
<evidence type="ECO:0000259" key="5">
    <source>
        <dbReference type="PROSITE" id="PS51700"/>
    </source>
</evidence>
<dbReference type="OrthoDB" id="692727at2759"/>
<protein>
    <recommendedName>
        <fullName evidence="2">separase</fullName>
        <ecNumber evidence="2">3.4.22.49</ecNumber>
    </recommendedName>
</protein>
<evidence type="ECO:0000256" key="2">
    <source>
        <dbReference type="ARBA" id="ARBA00012489"/>
    </source>
</evidence>
<dbReference type="Pfam" id="PF25110">
    <property type="entry name" value="TPR_ESP1"/>
    <property type="match status" value="1"/>
</dbReference>
<dbReference type="GO" id="GO:0000280">
    <property type="term" value="P:nuclear division"/>
    <property type="evidence" value="ECO:0007669"/>
    <property type="project" value="UniProtKB-ARBA"/>
</dbReference>
<keyword evidence="4" id="KW-0159">Chromosome partition</keyword>
<evidence type="ECO:0000313" key="6">
    <source>
        <dbReference type="EMBL" id="RCV23212.1"/>
    </source>
</evidence>
<gene>
    <name evidence="6" type="ORF">SETIT_4G280700v2</name>
</gene>
<accession>A0A368QZ77</accession>
<keyword evidence="3" id="KW-0378">Hydrolase</keyword>
<dbReference type="Pfam" id="PF03568">
    <property type="entry name" value="Separin_C"/>
    <property type="match status" value="1"/>
</dbReference>
<dbReference type="InterPro" id="IPR056932">
    <property type="entry name" value="TPR_ESP1_2nd"/>
</dbReference>
<dbReference type="InterPro" id="IPR005314">
    <property type="entry name" value="Peptidase_C50"/>
</dbReference>
<evidence type="ECO:0000256" key="3">
    <source>
        <dbReference type="ARBA" id="ARBA00022801"/>
    </source>
</evidence>
<dbReference type="GO" id="GO:0006508">
    <property type="term" value="P:proteolysis"/>
    <property type="evidence" value="ECO:0007669"/>
    <property type="project" value="InterPro"/>
</dbReference>
<dbReference type="EC" id="3.4.22.49" evidence="2"/>
<proteinExistence type="predicted"/>
<dbReference type="PROSITE" id="PS51700">
    <property type="entry name" value="SEPARIN"/>
    <property type="match status" value="1"/>
</dbReference>
<dbReference type="InterPro" id="IPR056933">
    <property type="entry name" value="TPR_ESP1"/>
</dbReference>
<dbReference type="STRING" id="4555.A0A368QZ77"/>
<sequence length="2151" mass="238856">MAAAAADLLAALSSPSSHAGLHSRFAAYLRPFTAHLPTSNPSPGGAIALRPLAKRFLPFLGRALLLLPPLVRASSGDAGGSVRCADELFEIYALLLDCLEAISPCLAGKPYSVLLQRGRFVCCLESRGCLWRAEEEAVAALDALRSALSPPAASTKSRSRRGGAASAASIILLPDPAGVAGEAATDPDVATLAVELTVCLANCASKGKVKEAATYERVLSLVEQLQPWLPLMPYEEFMFLCRILPENVSRKYLTLLLNAMSRCAFFLAAEPSVFGADDDLVHRFCVATLEECVKVQTIDRLLVVARKICSSLDLSWEGSTRLLLDLLKCTTDSVVCLKADLPKAANDFLVFVAYVSRCFLSVNRDRRAGASVLLFKAGSYFSEVSSPIASVLLLYATGLYFSAQQMESDVHLCISEHFLNDKKYLEALNEALCTLAQFFYIINGGSIPLDGFGKESSLAHQGHSKKKHNDSQSRDNISLMAYLDSLEFVCKVLLQHTNAVWKNFSEGKAICYSGNLTYVLTALHQFIDSSLMAHSCAKMSSGDKERLHEHRGTLLNALVSAIKISFATSKAVEKSLSSTSRAISSSCLMFEDIKILISILGNIGVTLYNIRQFDEAPKVLELCCQTVWVHVRRSYCRLSEMGEGNGISEVLPKDTLKDIIVDAFTRIAKMVDVLHRCGAKVTREIVVKSLLLLVDGDMSEYLNSSLILIKLWVKITCKDFMDDQDVAHARSRKKDMARAPLLFDLLLAYPSPLPMKLLGLIVEQEELAFGSTEPRGTIFCAQMQTRIIDILLDEMYSPEEYFLERSRVLVRKAGVLRSSGMQNISSCLESLSEAISLLLKNTALDLSQRNPTVINQLATAHCLHAHCAQEGNLDDEVVLGSARSALDLWSEVESFVRSSPGMISQQESRTIVPLLCSLIDLLAIKGCFELQLGFCKQTIVICKQESLPVENIFSFLFTSGRLSHACCHLPMDQEIISNLTLHFGIDCHRTEFWRNCFKGDHPSLSMFLQRMFPTDLVLSQSYKHSNGKKFSFNLSVDEVDKVASSLVSEVASSGQPIFIAGCLYYDLSEKLLSGGHLSQAFSYGKEALNLRKKLLKKEFKLNLGRIGSGASQCCGEQGFVCLEACGSTVTEIWPDSTRSTSMKDSFLTPWNILRCYLESILQVALMHELSGNDAEAEVLVRTGKEISHFHKLPVFHIAFTSLLGQLYRKRQLWDEAESELKYARDFLAENDSFISCKLCRLTLKISLDMKDGDKKHSTGNFSGALVRYKAAMDKLNSTEFLAGTYDGHKPGGVLCNKDYIGQTWCEACKHGKEPLVAKDDVLPTCISCKGKSNCYLNGSDCRKDDICDMFGCWNCLLVKSLNSGSIQNILQFRFNCVLQRYLLPLLLKKARAMGAHNGEYGAHEIYNIYWQCISLLYFRSLPQGCYRTYGPHLIALMVEGNIGDYLSLERAEILHSMSLFVLKGFLPEQSRDVCCTFSSVGMSCVVPWLLKAFVLSRESPSLFQKVCRLLACVFLLSKLNSSIQLPLWFQKSTLSVDGWVAYFHQISIGSLSCHDLASLQVLLREMVRKGPLADSGDETDECVSKFPRLAGIEHIEKHVSDFFHKLPDVPTVCISMLGDDYVDVFGENLLEDDYVDILGENVAPSFFPAWMLISRFHSTNKPTAMLLPVGAILEEMQSEGSSIKDLGNRMSVSDKKWQCPWGYAITDHVAPTFRSILEENFMSLSSATLTINDGQANCVRWWAHRMKLNNYLDKLLKDMEELWLGPWKCLLLGHQPSNEHIEAASSSIVTCLEEFKLEVNPELIKAILGGAVSVDEVHECLYQLILYKGYVGRGQCCEKDRLRSFSSWQIDTKALETLKCLIENTVDGLLESADRGPVILILDINVQMLPWENLPVLRNQEIYRMPSMGNIFLALTRCNNHYKDGNVVAPRFPAIDPFNTFYLLNPNGDLSSTQKEFEQFFRNYKWKGNAGHNPTSEELVMALANYDLFLYFGHGSGAKYINLKEIEKLNNCASAVLMGCSSGALHCKGSYAPHGAPLSYLSGGSPAVVANLWDVSDKDIDRFSKALLHSWLREDSADDSNCLQCSQLTQEFESINIGVEGNDRRNVDTKRCSCRQRRVASNLSKARSACRLPHLIGASPVCYGVPTIIRR</sequence>
<name>A0A368QZ77_SETIT</name>
<dbReference type="GO" id="GO:0098813">
    <property type="term" value="P:nuclear chromosome segregation"/>
    <property type="evidence" value="ECO:0007669"/>
    <property type="project" value="UniProtKB-ARBA"/>
</dbReference>
<dbReference type="GO" id="GO:0004197">
    <property type="term" value="F:cysteine-type endopeptidase activity"/>
    <property type="evidence" value="ECO:0007669"/>
    <property type="project" value="InterPro"/>
</dbReference>
<dbReference type="InterPro" id="IPR030397">
    <property type="entry name" value="SEPARIN_core_dom"/>
</dbReference>
<dbReference type="PANTHER" id="PTHR12792">
    <property type="entry name" value="EXTRA SPINDLE POLES 1-RELATED"/>
    <property type="match status" value="1"/>
</dbReference>
<dbReference type="PANTHER" id="PTHR12792:SF0">
    <property type="entry name" value="SEPARIN"/>
    <property type="match status" value="1"/>
</dbReference>